<comment type="subunit">
    <text evidence="2 9">Binds the proteasome.</text>
</comment>
<evidence type="ECO:0000256" key="10">
    <source>
        <dbReference type="SAM" id="MobiDB-lite"/>
    </source>
</evidence>
<comment type="function">
    <text evidence="8 9">Involved in ubiquitin-mediated protein degradation. Regulatory factor in the ubiquitin/proteasome pathway that controls the turnover of proteasome substrates. Targets proteasomes to the nucleus and facilitates the degradation of nuclear proteins.</text>
</comment>
<dbReference type="GO" id="GO:0000502">
    <property type="term" value="C:proteasome complex"/>
    <property type="evidence" value="ECO:0007669"/>
    <property type="project" value="UniProtKB-KW"/>
</dbReference>
<dbReference type="GO" id="GO:0015031">
    <property type="term" value="P:protein transport"/>
    <property type="evidence" value="ECO:0007669"/>
    <property type="project" value="UniProtKB-UniRule"/>
</dbReference>
<dbReference type="FunFam" id="1.20.58.1590:FF:000001">
    <property type="entry name" value="Tethering factor for nuclear proteasome STS1"/>
    <property type="match status" value="1"/>
</dbReference>
<keyword evidence="7 9" id="KW-0539">Nucleus</keyword>
<feature type="region of interest" description="Disordered" evidence="10">
    <location>
        <begin position="1"/>
        <end position="76"/>
    </location>
</feature>
<dbReference type="AlphaFoldDB" id="U1GEI0"/>
<accession>U1GEI0</accession>
<protein>
    <recommendedName>
        <fullName evidence="3 9">Tethering factor for nuclear proteasome STS1</fullName>
    </recommendedName>
</protein>
<feature type="compositionally biased region" description="Polar residues" evidence="10">
    <location>
        <begin position="19"/>
        <end position="32"/>
    </location>
</feature>
<dbReference type="eggNOG" id="ENOG502RNK4">
    <property type="taxonomic scope" value="Eukaryota"/>
</dbReference>
<dbReference type="GeneID" id="19236422"/>
<dbReference type="InterPro" id="IPR013868">
    <property type="entry name" value="Cut8/Sts1_fam"/>
</dbReference>
<dbReference type="EMBL" id="KE720780">
    <property type="protein sequence ID" value="ERF76032.1"/>
    <property type="molecule type" value="Genomic_DNA"/>
</dbReference>
<comment type="subcellular location">
    <subcellularLocation>
        <location evidence="9">Cytoplasm</location>
    </subcellularLocation>
    <subcellularLocation>
        <location evidence="9">Nucleus</location>
    </subcellularLocation>
</comment>
<comment type="similarity">
    <text evidence="1 9">Belongs to the cut8/STS1 family.</text>
</comment>
<feature type="compositionally biased region" description="Polar residues" evidence="10">
    <location>
        <begin position="49"/>
        <end position="67"/>
    </location>
</feature>
<evidence type="ECO:0000256" key="9">
    <source>
        <dbReference type="RuleBase" id="RU368013"/>
    </source>
</evidence>
<gene>
    <name evidence="11" type="ORF">EPUS_01365</name>
</gene>
<evidence type="ECO:0000256" key="4">
    <source>
        <dbReference type="ARBA" id="ARBA00022448"/>
    </source>
</evidence>
<dbReference type="RefSeq" id="XP_007786498.1">
    <property type="nucleotide sequence ID" value="XM_007788308.1"/>
</dbReference>
<dbReference type="Proteomes" id="UP000019373">
    <property type="component" value="Unassembled WGS sequence"/>
</dbReference>
<dbReference type="OMA" id="DYTPHFL"/>
<evidence type="ECO:0000256" key="6">
    <source>
        <dbReference type="ARBA" id="ARBA00022927"/>
    </source>
</evidence>
<dbReference type="PANTHER" id="PTHR28032:SF1">
    <property type="entry name" value="FI02826P"/>
    <property type="match status" value="1"/>
</dbReference>
<dbReference type="Gene3D" id="1.20.58.1590">
    <property type="entry name" value="Tethering factor for nuclear proteasome Cut8/Sts1"/>
    <property type="match status" value="1"/>
</dbReference>
<evidence type="ECO:0000256" key="3">
    <source>
        <dbReference type="ARBA" id="ARBA00016204"/>
    </source>
</evidence>
<evidence type="ECO:0000313" key="11">
    <source>
        <dbReference type="EMBL" id="ERF76032.1"/>
    </source>
</evidence>
<evidence type="ECO:0000256" key="5">
    <source>
        <dbReference type="ARBA" id="ARBA00022490"/>
    </source>
</evidence>
<evidence type="ECO:0000256" key="8">
    <source>
        <dbReference type="ARBA" id="ARBA00025651"/>
    </source>
</evidence>
<dbReference type="GO" id="GO:0070628">
    <property type="term" value="F:proteasome binding"/>
    <property type="evidence" value="ECO:0007669"/>
    <property type="project" value="TreeGrafter"/>
</dbReference>
<dbReference type="GO" id="GO:0071630">
    <property type="term" value="P:nuclear protein quality control by the ubiquitin-proteasome system"/>
    <property type="evidence" value="ECO:0007669"/>
    <property type="project" value="UniProtKB-UniRule"/>
</dbReference>
<dbReference type="GO" id="GO:0005737">
    <property type="term" value="C:cytoplasm"/>
    <property type="evidence" value="ECO:0007669"/>
    <property type="project" value="UniProtKB-SubCell"/>
</dbReference>
<dbReference type="OrthoDB" id="10061064at2759"/>
<evidence type="ECO:0000256" key="7">
    <source>
        <dbReference type="ARBA" id="ARBA00023242"/>
    </source>
</evidence>
<keyword evidence="4 9" id="KW-0813">Transport</keyword>
<dbReference type="HOGENOM" id="CLU_033658_0_0_1"/>
<reference evidence="12" key="1">
    <citation type="journal article" date="2014" name="BMC Genomics">
        <title>Genome characteristics reveal the impact of lichenization on lichen-forming fungus Endocarpon pusillum Hedwig (Verrucariales, Ascomycota).</title>
        <authorList>
            <person name="Wang Y.-Y."/>
            <person name="Liu B."/>
            <person name="Zhang X.-Y."/>
            <person name="Zhou Q.-M."/>
            <person name="Zhang T."/>
            <person name="Li H."/>
            <person name="Yu Y.-F."/>
            <person name="Zhang X.-L."/>
            <person name="Hao X.-Y."/>
            <person name="Wang M."/>
            <person name="Wang L."/>
            <person name="Wei J.-C."/>
        </authorList>
    </citation>
    <scope>NUCLEOTIDE SEQUENCE [LARGE SCALE GENOMIC DNA]</scope>
    <source>
        <strain evidence="12">Z07020 / HMAS-L-300199</strain>
    </source>
</reference>
<evidence type="ECO:0000256" key="1">
    <source>
        <dbReference type="ARBA" id="ARBA00006199"/>
    </source>
</evidence>
<evidence type="ECO:0000313" key="12">
    <source>
        <dbReference type="Proteomes" id="UP000019373"/>
    </source>
</evidence>
<name>U1GEI0_ENDPU</name>
<dbReference type="Pfam" id="PF08559">
    <property type="entry name" value="Cut8"/>
    <property type="match status" value="1"/>
</dbReference>
<proteinExistence type="inferred from homology"/>
<evidence type="ECO:0000256" key="2">
    <source>
        <dbReference type="ARBA" id="ARBA00011464"/>
    </source>
</evidence>
<dbReference type="GO" id="GO:0031965">
    <property type="term" value="C:nuclear membrane"/>
    <property type="evidence" value="ECO:0007669"/>
    <property type="project" value="TreeGrafter"/>
</dbReference>
<keyword evidence="11" id="KW-0647">Proteasome</keyword>
<keyword evidence="5 9" id="KW-0963">Cytoplasm</keyword>
<keyword evidence="6 9" id="KW-0653">Protein transport</keyword>
<dbReference type="PANTHER" id="PTHR28032">
    <property type="entry name" value="FI02826P"/>
    <property type="match status" value="1"/>
</dbReference>
<organism evidence="11 12">
    <name type="scientific">Endocarpon pusillum (strain Z07020 / HMAS-L-300199)</name>
    <name type="common">Lichen-forming fungus</name>
    <dbReference type="NCBI Taxonomy" id="1263415"/>
    <lineage>
        <taxon>Eukaryota</taxon>
        <taxon>Fungi</taxon>
        <taxon>Dikarya</taxon>
        <taxon>Ascomycota</taxon>
        <taxon>Pezizomycotina</taxon>
        <taxon>Eurotiomycetes</taxon>
        <taxon>Chaetothyriomycetidae</taxon>
        <taxon>Verrucariales</taxon>
        <taxon>Verrucariaceae</taxon>
        <taxon>Endocarpon</taxon>
    </lineage>
</organism>
<sequence>MNSLLAAAPPVPPHRFQDSRFSPNRTMATPSSSRKRKASLSPSPEGDPMSTSPAMPNARLPTNTTPRSIKRARPNLTGKPLLIPRLLETLDAKSLRSVIQALCDKHGSAIQEEIRHLAPRPSVSSTLQVLREYQHTMNAAFPIGDNPGSDYSYNRVRQHLNTLLDALSDFTPQFLPPVEPQSSTSLTYLDGVMSIIHELPQWDSASHNLVKENAYEEIARAWGCVIREASKRGGGIQLQYGGWDDKLRRHNELAGGRLAEAVNELRQSLAWMAAGRGPGTDHPEPQSSIRQQLFSGTYGPGAASMRTGTGW</sequence>
<dbReference type="GO" id="GO:0031144">
    <property type="term" value="P:proteasome localization"/>
    <property type="evidence" value="ECO:0007669"/>
    <property type="project" value="UniProtKB-UniRule"/>
</dbReference>
<keyword evidence="12" id="KW-1185">Reference proteome</keyword>
<dbReference type="InterPro" id="IPR038422">
    <property type="entry name" value="Cut8/Sts1_sf"/>
</dbReference>